<dbReference type="GO" id="GO:0016887">
    <property type="term" value="F:ATP hydrolysis activity"/>
    <property type="evidence" value="ECO:0007669"/>
    <property type="project" value="InterPro"/>
</dbReference>
<dbReference type="Pfam" id="PF13175">
    <property type="entry name" value="AAA_15"/>
    <property type="match status" value="1"/>
</dbReference>
<proteinExistence type="predicted"/>
<dbReference type="Pfam" id="PF13304">
    <property type="entry name" value="AAA_21"/>
    <property type="match status" value="1"/>
</dbReference>
<dbReference type="SUPFAM" id="SSF52540">
    <property type="entry name" value="P-loop containing nucleoside triphosphate hydrolases"/>
    <property type="match status" value="1"/>
</dbReference>
<dbReference type="InterPro" id="IPR041685">
    <property type="entry name" value="AAA_GajA/Old/RecF-like"/>
</dbReference>
<dbReference type="Proteomes" id="UP000522333">
    <property type="component" value="Unassembled WGS sequence"/>
</dbReference>
<reference evidence="3 4" key="1">
    <citation type="submission" date="2020-04" db="EMBL/GenBank/DDBJ databases">
        <authorList>
            <person name="Hitch T.C.A."/>
            <person name="Wylensek D."/>
            <person name="Clavel T."/>
        </authorList>
    </citation>
    <scope>NUCLEOTIDE SEQUENCE [LARGE SCALE GENOMIC DNA]</scope>
    <source>
        <strain evidence="3 4">PG-251-APC-1</strain>
    </source>
</reference>
<evidence type="ECO:0000313" key="3">
    <source>
        <dbReference type="EMBL" id="NME52967.1"/>
    </source>
</evidence>
<evidence type="ECO:0000259" key="2">
    <source>
        <dbReference type="Pfam" id="PF13304"/>
    </source>
</evidence>
<dbReference type="InterPro" id="IPR051396">
    <property type="entry name" value="Bact_Antivir_Def_Nuclease"/>
</dbReference>
<comment type="caution">
    <text evidence="3">The sequence shown here is derived from an EMBL/GenBank/DDBJ whole genome shotgun (WGS) entry which is preliminary data.</text>
</comment>
<evidence type="ECO:0000313" key="4">
    <source>
        <dbReference type="Proteomes" id="UP000522333"/>
    </source>
</evidence>
<dbReference type="PANTHER" id="PTHR43581">
    <property type="entry name" value="ATP/GTP PHOSPHATASE"/>
    <property type="match status" value="1"/>
</dbReference>
<dbReference type="AlphaFoldDB" id="A0A848CKS4"/>
<name>A0A848CKS4_9BACT</name>
<organism evidence="3 4">
    <name type="scientific">Desulfovibrio piger</name>
    <dbReference type="NCBI Taxonomy" id="901"/>
    <lineage>
        <taxon>Bacteria</taxon>
        <taxon>Pseudomonadati</taxon>
        <taxon>Thermodesulfobacteriota</taxon>
        <taxon>Desulfovibrionia</taxon>
        <taxon>Desulfovibrionales</taxon>
        <taxon>Desulfovibrionaceae</taxon>
        <taxon>Desulfovibrio</taxon>
    </lineage>
</organism>
<protein>
    <submittedName>
        <fullName evidence="3">AAA family ATPase</fullName>
    </submittedName>
</protein>
<feature type="domain" description="Endonuclease GajA/Old nuclease/RecF-like AAA" evidence="1">
    <location>
        <begin position="4"/>
        <end position="95"/>
    </location>
</feature>
<dbReference type="PANTHER" id="PTHR43581:SF4">
    <property type="entry name" value="ATP_GTP PHOSPHATASE"/>
    <property type="match status" value="1"/>
</dbReference>
<gene>
    <name evidence="3" type="ORF">HF854_10680</name>
</gene>
<dbReference type="RefSeq" id="WP_168936269.1">
    <property type="nucleotide sequence ID" value="NZ_JABAFY010000053.1"/>
</dbReference>
<dbReference type="GO" id="GO:0005524">
    <property type="term" value="F:ATP binding"/>
    <property type="evidence" value="ECO:0007669"/>
    <property type="project" value="InterPro"/>
</dbReference>
<evidence type="ECO:0000259" key="1">
    <source>
        <dbReference type="Pfam" id="PF13175"/>
    </source>
</evidence>
<dbReference type="Gene3D" id="3.40.50.300">
    <property type="entry name" value="P-loop containing nucleotide triphosphate hydrolases"/>
    <property type="match status" value="1"/>
</dbReference>
<dbReference type="InterPro" id="IPR003959">
    <property type="entry name" value="ATPase_AAA_core"/>
</dbReference>
<sequence>MDHITHFHIDKFKSLHNFTIPFPPSPNNTFLCLIGKNGSGKSTVLQAIDFAGEIFRGKISPWLKSRNWEKRDISSFQRLQNINLDIEGRFNGHTVNWSSSFNIQQLRCTQEKIRIDGNTVFSVADGKYRFFGENEVKNIFTYEGSILSILDKEILEDRGLTAFCAFMKKMYSFDTLNSKQLRMRTRPVDADTNIGRGGEFLSGKIATFSAGQIKELLAKVCEFYPWIINIYTSSLRGGWKELFFVEKSADGGTHRFSSQNSCDGLLRLVGFLTEFMTSDTFIVFDEIENGFNPEIMEKLVRMITDFPTQIIITTHNPVIINYMQEDIAIESTLLVYRKQDGTTGIRRFFEIPEVSERLSYLSPGEVFLDVDIDDVLIDAELV</sequence>
<dbReference type="CDD" id="cd00267">
    <property type="entry name" value="ABC_ATPase"/>
    <property type="match status" value="1"/>
</dbReference>
<dbReference type="InterPro" id="IPR027417">
    <property type="entry name" value="P-loop_NTPase"/>
</dbReference>
<dbReference type="EMBL" id="JABAFY010000053">
    <property type="protein sequence ID" value="NME52967.1"/>
    <property type="molecule type" value="Genomic_DNA"/>
</dbReference>
<accession>A0A848CKS4</accession>
<feature type="domain" description="ATPase AAA-type core" evidence="2">
    <location>
        <begin position="251"/>
        <end position="321"/>
    </location>
</feature>